<dbReference type="RefSeq" id="WP_076455416.1">
    <property type="nucleotide sequence ID" value="NZ_FTOB01000003.1"/>
</dbReference>
<gene>
    <name evidence="2" type="ORF">SAMN05421766_103680</name>
</gene>
<dbReference type="EMBL" id="FTOB01000003">
    <property type="protein sequence ID" value="SIS73176.1"/>
    <property type="molecule type" value="Genomic_DNA"/>
</dbReference>
<keyword evidence="1" id="KW-0472">Membrane</keyword>
<sequence length="96" mass="11562">MNTLYIIFVSIGLLYSLYSAIIYNKRRLEDKKTTKEALATLVYHRELTEEERSLLDELRKEEEFKKTHKRIDDKVYLIKGAYKRHGIETRYNTMKS</sequence>
<keyword evidence="1" id="KW-1133">Transmembrane helix</keyword>
<evidence type="ECO:0000313" key="3">
    <source>
        <dbReference type="Proteomes" id="UP000185728"/>
    </source>
</evidence>
<feature type="transmembrane region" description="Helical" evidence="1">
    <location>
        <begin position="6"/>
        <end position="23"/>
    </location>
</feature>
<organism evidence="2 3">
    <name type="scientific">Zobellia uliginosa</name>
    <dbReference type="NCBI Taxonomy" id="143224"/>
    <lineage>
        <taxon>Bacteria</taxon>
        <taxon>Pseudomonadati</taxon>
        <taxon>Bacteroidota</taxon>
        <taxon>Flavobacteriia</taxon>
        <taxon>Flavobacteriales</taxon>
        <taxon>Flavobacteriaceae</taxon>
        <taxon>Zobellia</taxon>
    </lineage>
</organism>
<name>A0ABY1KT03_9FLAO</name>
<dbReference type="Proteomes" id="UP000185728">
    <property type="component" value="Unassembled WGS sequence"/>
</dbReference>
<evidence type="ECO:0000256" key="1">
    <source>
        <dbReference type="SAM" id="Phobius"/>
    </source>
</evidence>
<keyword evidence="3" id="KW-1185">Reference proteome</keyword>
<accession>A0ABY1KT03</accession>
<comment type="caution">
    <text evidence="2">The sequence shown here is derived from an EMBL/GenBank/DDBJ whole genome shotgun (WGS) entry which is preliminary data.</text>
</comment>
<reference evidence="2 3" key="1">
    <citation type="submission" date="2017-01" db="EMBL/GenBank/DDBJ databases">
        <authorList>
            <person name="Varghese N."/>
            <person name="Submissions S."/>
        </authorList>
    </citation>
    <scope>NUCLEOTIDE SEQUENCE [LARGE SCALE GENOMIC DNA]</scope>
    <source>
        <strain evidence="2 3">DSM 2061</strain>
    </source>
</reference>
<keyword evidence="1" id="KW-0812">Transmembrane</keyword>
<proteinExistence type="predicted"/>
<protein>
    <submittedName>
        <fullName evidence="2">Uncharacterized protein</fullName>
    </submittedName>
</protein>
<evidence type="ECO:0000313" key="2">
    <source>
        <dbReference type="EMBL" id="SIS73176.1"/>
    </source>
</evidence>